<keyword evidence="11" id="KW-1185">Reference proteome</keyword>
<dbReference type="AlphaFoldDB" id="X0PGI7"/>
<dbReference type="InterPro" id="IPR004701">
    <property type="entry name" value="PTS_EIIA_man-typ"/>
</dbReference>
<feature type="domain" description="PTS EIIA type-4" evidence="9">
    <location>
        <begin position="1"/>
        <end position="122"/>
    </location>
</feature>
<dbReference type="PANTHER" id="PTHR33799:SF1">
    <property type="entry name" value="PTS SYSTEM MANNOSE-SPECIFIC EIIAB COMPONENT-RELATED"/>
    <property type="match status" value="1"/>
</dbReference>
<dbReference type="InterPro" id="IPR051471">
    <property type="entry name" value="Bacterial_PTS_sugar_comp"/>
</dbReference>
<dbReference type="InterPro" id="IPR013789">
    <property type="entry name" value="PTS_EIIA_man"/>
</dbReference>
<dbReference type="NCBIfam" id="TIGR00824">
    <property type="entry name" value="EIIA-man"/>
    <property type="match status" value="1"/>
</dbReference>
<dbReference type="PATRIC" id="fig|1423734.3.peg.1029"/>
<dbReference type="RefSeq" id="WP_035454598.1">
    <property type="nucleotide sequence ID" value="NZ_AZGA01000015.1"/>
</dbReference>
<evidence type="ECO:0000256" key="4">
    <source>
        <dbReference type="ARBA" id="ARBA00022553"/>
    </source>
</evidence>
<evidence type="ECO:0000256" key="5">
    <source>
        <dbReference type="ARBA" id="ARBA00022597"/>
    </source>
</evidence>
<evidence type="ECO:0000256" key="3">
    <source>
        <dbReference type="ARBA" id="ARBA00022490"/>
    </source>
</evidence>
<dbReference type="SUPFAM" id="SSF53062">
    <property type="entry name" value="PTS system fructose IIA component-like"/>
    <property type="match status" value="1"/>
</dbReference>
<sequence length="139" mass="15118">MDIILVGHANTAQAFKEAVEMVFGKVENFHPLSFSPSEGLEELTKKIETAINPQKAEDTLILTDLFSGTPYNAAAGLVMHHKAADVIAGMSLPLCLEVALSAGQMTVPELVKHVMANTNEYVKCLSEVVQESQKEEDDF</sequence>
<dbReference type="PROSITE" id="PS51096">
    <property type="entry name" value="PTS_EIIA_TYPE_4"/>
    <property type="match status" value="1"/>
</dbReference>
<evidence type="ECO:0000256" key="1">
    <source>
        <dbReference type="ARBA" id="ARBA00004496"/>
    </source>
</evidence>
<comment type="subcellular location">
    <subcellularLocation>
        <location evidence="1">Cytoplasm</location>
    </subcellularLocation>
</comment>
<evidence type="ECO:0000256" key="7">
    <source>
        <dbReference type="ARBA" id="ARBA00022683"/>
    </source>
</evidence>
<keyword evidence="2" id="KW-0813">Transport</keyword>
<dbReference type="GO" id="GO:0016020">
    <property type="term" value="C:membrane"/>
    <property type="evidence" value="ECO:0007669"/>
    <property type="project" value="InterPro"/>
</dbReference>
<keyword evidence="8" id="KW-0418">Kinase</keyword>
<dbReference type="Gene3D" id="3.40.50.510">
    <property type="entry name" value="Phosphotransferase system, mannose-type IIA component"/>
    <property type="match status" value="1"/>
</dbReference>
<name>X0PGI7_9LACO</name>
<dbReference type="PANTHER" id="PTHR33799">
    <property type="entry name" value="PTS PERMEASE-RELATED-RELATED"/>
    <property type="match status" value="1"/>
</dbReference>
<keyword evidence="6" id="KW-0808">Transferase</keyword>
<protein>
    <submittedName>
        <fullName evidence="10">PTS system mannose-specific EIIAB component</fullName>
    </submittedName>
</protein>
<dbReference type="EMBL" id="AZGA01000015">
    <property type="protein sequence ID" value="KRM35490.1"/>
    <property type="molecule type" value="Genomic_DNA"/>
</dbReference>
<dbReference type="CDD" id="cd00006">
    <property type="entry name" value="PTS_IIA_man"/>
    <property type="match status" value="1"/>
</dbReference>
<dbReference type="GO" id="GO:0009401">
    <property type="term" value="P:phosphoenolpyruvate-dependent sugar phosphotransferase system"/>
    <property type="evidence" value="ECO:0007669"/>
    <property type="project" value="UniProtKB-KW"/>
</dbReference>
<proteinExistence type="predicted"/>
<evidence type="ECO:0000259" key="9">
    <source>
        <dbReference type="PROSITE" id="PS51096"/>
    </source>
</evidence>
<organism evidence="10 11">
    <name type="scientific">Agrilactobacillus composti DSM 18527 = JCM 14202</name>
    <dbReference type="NCBI Taxonomy" id="1423734"/>
    <lineage>
        <taxon>Bacteria</taxon>
        <taxon>Bacillati</taxon>
        <taxon>Bacillota</taxon>
        <taxon>Bacilli</taxon>
        <taxon>Lactobacillales</taxon>
        <taxon>Lactobacillaceae</taxon>
        <taxon>Agrilactobacillus</taxon>
    </lineage>
</organism>
<dbReference type="OrthoDB" id="9799827at2"/>
<dbReference type="Pfam" id="PF03610">
    <property type="entry name" value="EIIA-man"/>
    <property type="match status" value="1"/>
</dbReference>
<reference evidence="10 11" key="1">
    <citation type="journal article" date="2015" name="Genome Announc.">
        <title>Expanding the biotechnology potential of lactobacilli through comparative genomics of 213 strains and associated genera.</title>
        <authorList>
            <person name="Sun Z."/>
            <person name="Harris H.M."/>
            <person name="McCann A."/>
            <person name="Guo C."/>
            <person name="Argimon S."/>
            <person name="Zhang W."/>
            <person name="Yang X."/>
            <person name="Jeffery I.B."/>
            <person name="Cooney J.C."/>
            <person name="Kagawa T.F."/>
            <person name="Liu W."/>
            <person name="Song Y."/>
            <person name="Salvetti E."/>
            <person name="Wrobel A."/>
            <person name="Rasinkangas P."/>
            <person name="Parkhill J."/>
            <person name="Rea M.C."/>
            <person name="O'Sullivan O."/>
            <person name="Ritari J."/>
            <person name="Douillard F.P."/>
            <person name="Paul Ross R."/>
            <person name="Yang R."/>
            <person name="Briner A.E."/>
            <person name="Felis G.E."/>
            <person name="de Vos W.M."/>
            <person name="Barrangou R."/>
            <person name="Klaenhammer T.R."/>
            <person name="Caufield P.W."/>
            <person name="Cui Y."/>
            <person name="Zhang H."/>
            <person name="O'Toole P.W."/>
        </authorList>
    </citation>
    <scope>NUCLEOTIDE SEQUENCE [LARGE SCALE GENOMIC DNA]</scope>
    <source>
        <strain evidence="10 11">DSM 18527</strain>
    </source>
</reference>
<dbReference type="GO" id="GO:0016773">
    <property type="term" value="F:phosphotransferase activity, alcohol group as acceptor"/>
    <property type="evidence" value="ECO:0007669"/>
    <property type="project" value="InterPro"/>
</dbReference>
<dbReference type="GO" id="GO:0005737">
    <property type="term" value="C:cytoplasm"/>
    <property type="evidence" value="ECO:0007669"/>
    <property type="project" value="UniProtKB-SubCell"/>
</dbReference>
<dbReference type="GO" id="GO:0016301">
    <property type="term" value="F:kinase activity"/>
    <property type="evidence" value="ECO:0007669"/>
    <property type="project" value="UniProtKB-KW"/>
</dbReference>
<dbReference type="Proteomes" id="UP000051236">
    <property type="component" value="Unassembled WGS sequence"/>
</dbReference>
<evidence type="ECO:0000256" key="2">
    <source>
        <dbReference type="ARBA" id="ARBA00022448"/>
    </source>
</evidence>
<evidence type="ECO:0000313" key="10">
    <source>
        <dbReference type="EMBL" id="KRM35490.1"/>
    </source>
</evidence>
<dbReference type="STRING" id="1423734.FC83_GL001015"/>
<keyword evidence="3" id="KW-0963">Cytoplasm</keyword>
<evidence type="ECO:0000313" key="11">
    <source>
        <dbReference type="Proteomes" id="UP000051236"/>
    </source>
</evidence>
<accession>X0PGI7</accession>
<comment type="caution">
    <text evidence="10">The sequence shown here is derived from an EMBL/GenBank/DDBJ whole genome shotgun (WGS) entry which is preliminary data.</text>
</comment>
<keyword evidence="5" id="KW-0762">Sugar transport</keyword>
<dbReference type="eggNOG" id="COG2893">
    <property type="taxonomic scope" value="Bacteria"/>
</dbReference>
<keyword evidence="4" id="KW-0597">Phosphoprotein</keyword>
<gene>
    <name evidence="10" type="ORF">FC83_GL001015</name>
</gene>
<evidence type="ECO:0000256" key="8">
    <source>
        <dbReference type="ARBA" id="ARBA00022777"/>
    </source>
</evidence>
<dbReference type="InterPro" id="IPR036662">
    <property type="entry name" value="PTS_EIIA_man-typ_sf"/>
</dbReference>
<dbReference type="InterPro" id="IPR033887">
    <property type="entry name" value="PTS_IIA_man"/>
</dbReference>
<evidence type="ECO:0000256" key="6">
    <source>
        <dbReference type="ARBA" id="ARBA00022679"/>
    </source>
</evidence>
<keyword evidence="7" id="KW-0598">Phosphotransferase system</keyword>